<dbReference type="Gene3D" id="3.30.1150.10">
    <property type="match status" value="1"/>
</dbReference>
<dbReference type="InterPro" id="IPR006260">
    <property type="entry name" value="TonB/TolA_C"/>
</dbReference>
<evidence type="ECO:0000313" key="7">
    <source>
        <dbReference type="EMBL" id="KCZ86477.1"/>
    </source>
</evidence>
<dbReference type="RefSeq" id="WP_051597792.1">
    <property type="nucleotide sequence ID" value="NZ_ARYJ01000014.1"/>
</dbReference>
<comment type="subcellular location">
    <subcellularLocation>
        <location evidence="1">Membrane</location>
        <topology evidence="1">Single-pass membrane protein</topology>
    </subcellularLocation>
</comment>
<sequence length="229" mass="24761">MIRVQGKSFGGGALVAPLGVASARRNLGQDKRFLTSIVPAAAVTLGLFLTMTQLIQVEEVELTPVAHRPLTAITPQSEPVETRRIDRVPAPVVDMELPPMPPVSKIASKVGGLPVPVIDRGDWGLPREAVRFAPPAPQAIGERVAQAIRPPVASYPGDMARRGMEGSCDVYFSLSTRGLPYDVTATCSHAGFEKEAVRAVSKAEFLPEIRQGLPVESHNYVYPMEFRLQ</sequence>
<keyword evidence="8" id="KW-1185">Reference proteome</keyword>
<dbReference type="GO" id="GO:0055085">
    <property type="term" value="P:transmembrane transport"/>
    <property type="evidence" value="ECO:0007669"/>
    <property type="project" value="InterPro"/>
</dbReference>
<dbReference type="eggNOG" id="COG0810">
    <property type="taxonomic scope" value="Bacteria"/>
</dbReference>
<evidence type="ECO:0000256" key="1">
    <source>
        <dbReference type="ARBA" id="ARBA00004167"/>
    </source>
</evidence>
<gene>
    <name evidence="7" type="ORF">HJA_15934</name>
</gene>
<name>A0A059F6V7_9PROT</name>
<evidence type="ECO:0000256" key="4">
    <source>
        <dbReference type="ARBA" id="ARBA00023136"/>
    </source>
</evidence>
<evidence type="ECO:0000256" key="2">
    <source>
        <dbReference type="ARBA" id="ARBA00022692"/>
    </source>
</evidence>
<dbReference type="OrthoDB" id="7618331at2"/>
<dbReference type="PATRIC" id="fig|1280952.3.peg.3189"/>
<comment type="caution">
    <text evidence="7">The sequence shown here is derived from an EMBL/GenBank/DDBJ whole genome shotgun (WGS) entry which is preliminary data.</text>
</comment>
<reference evidence="7 8" key="1">
    <citation type="journal article" date="2014" name="Antonie Van Leeuwenhoek">
        <title>Hyphomonas beringensis sp. nov. and Hyphomonas chukchiensis sp. nov., isolated from surface seawater of the Bering Sea and Chukchi Sea.</title>
        <authorList>
            <person name="Li C."/>
            <person name="Lai Q."/>
            <person name="Li G."/>
            <person name="Dong C."/>
            <person name="Wang J."/>
            <person name="Liao Y."/>
            <person name="Shao Z."/>
        </authorList>
    </citation>
    <scope>NUCLEOTIDE SEQUENCE [LARGE SCALE GENOMIC DNA]</scope>
    <source>
        <strain evidence="7 8">VP2</strain>
    </source>
</reference>
<dbReference type="EMBL" id="ARYJ01000014">
    <property type="protein sequence ID" value="KCZ86477.1"/>
    <property type="molecule type" value="Genomic_DNA"/>
</dbReference>
<dbReference type="STRING" id="1280952.HJA_15934"/>
<keyword evidence="4 5" id="KW-0472">Membrane</keyword>
<keyword evidence="2 5" id="KW-0812">Transmembrane</keyword>
<dbReference type="NCBIfam" id="TIGR01352">
    <property type="entry name" value="tonB_Cterm"/>
    <property type="match status" value="1"/>
</dbReference>
<dbReference type="Pfam" id="PF03544">
    <property type="entry name" value="TonB_C"/>
    <property type="match status" value="1"/>
</dbReference>
<dbReference type="PROSITE" id="PS52015">
    <property type="entry name" value="TONB_CTD"/>
    <property type="match status" value="1"/>
</dbReference>
<evidence type="ECO:0000256" key="3">
    <source>
        <dbReference type="ARBA" id="ARBA00022989"/>
    </source>
</evidence>
<organism evidence="7 8">
    <name type="scientific">Hyphomonas jannaschiana VP2</name>
    <dbReference type="NCBI Taxonomy" id="1280952"/>
    <lineage>
        <taxon>Bacteria</taxon>
        <taxon>Pseudomonadati</taxon>
        <taxon>Pseudomonadota</taxon>
        <taxon>Alphaproteobacteria</taxon>
        <taxon>Hyphomonadales</taxon>
        <taxon>Hyphomonadaceae</taxon>
        <taxon>Hyphomonas</taxon>
    </lineage>
</organism>
<protein>
    <submittedName>
        <fullName evidence="7">TonB family protein</fullName>
    </submittedName>
</protein>
<keyword evidence="3 5" id="KW-1133">Transmembrane helix</keyword>
<dbReference type="GO" id="GO:0016020">
    <property type="term" value="C:membrane"/>
    <property type="evidence" value="ECO:0007669"/>
    <property type="project" value="UniProtKB-SubCell"/>
</dbReference>
<proteinExistence type="predicted"/>
<dbReference type="Proteomes" id="UP000024816">
    <property type="component" value="Unassembled WGS sequence"/>
</dbReference>
<dbReference type="SUPFAM" id="SSF74653">
    <property type="entry name" value="TolA/TonB C-terminal domain"/>
    <property type="match status" value="1"/>
</dbReference>
<dbReference type="AlphaFoldDB" id="A0A059F6V7"/>
<evidence type="ECO:0000259" key="6">
    <source>
        <dbReference type="PROSITE" id="PS52015"/>
    </source>
</evidence>
<accession>A0A059F6V7</accession>
<feature type="domain" description="TonB C-terminal" evidence="6">
    <location>
        <begin position="140"/>
        <end position="229"/>
    </location>
</feature>
<dbReference type="InterPro" id="IPR037682">
    <property type="entry name" value="TonB_C"/>
</dbReference>
<feature type="transmembrane region" description="Helical" evidence="5">
    <location>
        <begin position="33"/>
        <end position="51"/>
    </location>
</feature>
<evidence type="ECO:0000256" key="5">
    <source>
        <dbReference type="SAM" id="Phobius"/>
    </source>
</evidence>
<evidence type="ECO:0000313" key="8">
    <source>
        <dbReference type="Proteomes" id="UP000024816"/>
    </source>
</evidence>